<dbReference type="Pfam" id="PF18156">
    <property type="entry name" value="pPIWI_RE_Y"/>
    <property type="match status" value="1"/>
</dbReference>
<sequence>MTREDHQDHGVIARLARGIIELATTRRSTALRLPYPPSLQLALDQVVLFGLVEGLRVPAGVPELLSWCRAGWPMEWRSKLLADLLAPGTRLIHPAGGEPTSSCAELASPGPGGTVQEEAEELLNRLMGTCGTVHRFMACRDYLISNPVILNFDPAAMNQPMLAQTWKLVKLLYEQVPERFLVDGAMYRCTRCRLLAKTATVGGEWCEGGCQQDVRKLERSEEPRRALAIPFALRLFLALPGHTELSVRSRLTGRTTFIPVGLGVHEAVDHRGIPRVFQVQDLEQPVPAAKRAAVLADRLGRVLDILVPDDRMADLSYRQSFQSALPFGAPVRLLSVSEFVATPPSERLRRSDA</sequence>
<evidence type="ECO:0000313" key="3">
    <source>
        <dbReference type="Proteomes" id="UP001501251"/>
    </source>
</evidence>
<dbReference type="InterPro" id="IPR041191">
    <property type="entry name" value="pPIWI_RE_Y"/>
</dbReference>
<feature type="domain" description="pPIWI-RE three-gene island" evidence="1">
    <location>
        <begin position="13"/>
        <end position="149"/>
    </location>
</feature>
<dbReference type="RefSeq" id="WP_344923430.1">
    <property type="nucleotide sequence ID" value="NZ_BAABAQ010000023.1"/>
</dbReference>
<proteinExistence type="predicted"/>
<keyword evidence="3" id="KW-1185">Reference proteome</keyword>
<dbReference type="EMBL" id="BAABAQ010000023">
    <property type="protein sequence ID" value="GAA4210534.1"/>
    <property type="molecule type" value="Genomic_DNA"/>
</dbReference>
<protein>
    <recommendedName>
        <fullName evidence="1">pPIWI-RE three-gene island domain-containing protein</fullName>
    </recommendedName>
</protein>
<name>A0ABP8BN18_9ACTN</name>
<reference evidence="3" key="1">
    <citation type="journal article" date="2019" name="Int. J. Syst. Evol. Microbiol.">
        <title>The Global Catalogue of Microorganisms (GCM) 10K type strain sequencing project: providing services to taxonomists for standard genome sequencing and annotation.</title>
        <authorList>
            <consortium name="The Broad Institute Genomics Platform"/>
            <consortium name="The Broad Institute Genome Sequencing Center for Infectious Disease"/>
            <person name="Wu L."/>
            <person name="Ma J."/>
        </authorList>
    </citation>
    <scope>NUCLEOTIDE SEQUENCE [LARGE SCALE GENOMIC DNA]</scope>
    <source>
        <strain evidence="3">JCM 17388</strain>
    </source>
</reference>
<organism evidence="2 3">
    <name type="scientific">Streptosporangium oxazolinicum</name>
    <dbReference type="NCBI Taxonomy" id="909287"/>
    <lineage>
        <taxon>Bacteria</taxon>
        <taxon>Bacillati</taxon>
        <taxon>Actinomycetota</taxon>
        <taxon>Actinomycetes</taxon>
        <taxon>Streptosporangiales</taxon>
        <taxon>Streptosporangiaceae</taxon>
        <taxon>Streptosporangium</taxon>
    </lineage>
</organism>
<gene>
    <name evidence="2" type="ORF">GCM10022252_78500</name>
</gene>
<dbReference type="Proteomes" id="UP001501251">
    <property type="component" value="Unassembled WGS sequence"/>
</dbReference>
<comment type="caution">
    <text evidence="2">The sequence shown here is derived from an EMBL/GenBank/DDBJ whole genome shotgun (WGS) entry which is preliminary data.</text>
</comment>
<evidence type="ECO:0000259" key="1">
    <source>
        <dbReference type="Pfam" id="PF18156"/>
    </source>
</evidence>
<accession>A0ABP8BN18</accession>
<evidence type="ECO:0000313" key="2">
    <source>
        <dbReference type="EMBL" id="GAA4210534.1"/>
    </source>
</evidence>